<proteinExistence type="predicted"/>
<evidence type="ECO:0000313" key="2">
    <source>
        <dbReference type="EMBL" id="TFK18639.1"/>
    </source>
</evidence>
<name>A0A5C3KET3_COPMA</name>
<dbReference type="EMBL" id="ML210387">
    <property type="protein sequence ID" value="TFK18639.1"/>
    <property type="molecule type" value="Genomic_DNA"/>
</dbReference>
<gene>
    <name evidence="2" type="ORF">FA15DRAFT_660540</name>
</gene>
<organism evidence="2 3">
    <name type="scientific">Coprinopsis marcescibilis</name>
    <name type="common">Agaric fungus</name>
    <name type="synonym">Psathyrella marcescibilis</name>
    <dbReference type="NCBI Taxonomy" id="230819"/>
    <lineage>
        <taxon>Eukaryota</taxon>
        <taxon>Fungi</taxon>
        <taxon>Dikarya</taxon>
        <taxon>Basidiomycota</taxon>
        <taxon>Agaricomycotina</taxon>
        <taxon>Agaricomycetes</taxon>
        <taxon>Agaricomycetidae</taxon>
        <taxon>Agaricales</taxon>
        <taxon>Agaricineae</taxon>
        <taxon>Psathyrellaceae</taxon>
        <taxon>Coprinopsis</taxon>
    </lineage>
</organism>
<feature type="chain" id="PRO_5022922903" evidence="1">
    <location>
        <begin position="24"/>
        <end position="165"/>
    </location>
</feature>
<evidence type="ECO:0000256" key="1">
    <source>
        <dbReference type="SAM" id="SignalP"/>
    </source>
</evidence>
<accession>A0A5C3KET3</accession>
<keyword evidence="1" id="KW-0732">Signal</keyword>
<dbReference type="AlphaFoldDB" id="A0A5C3KET3"/>
<feature type="signal peptide" evidence="1">
    <location>
        <begin position="1"/>
        <end position="23"/>
    </location>
</feature>
<evidence type="ECO:0000313" key="3">
    <source>
        <dbReference type="Proteomes" id="UP000307440"/>
    </source>
</evidence>
<sequence length="165" mass="18628">MNLRFIATVALGVALTALPHAAAYDTHLEQLEARDLAVEDDYLGLTSRELGLDDDMYVRDEWDDIDARSLDEALEDLTTRALQELEEELISRSYLDAIDDLEAREPLSKLASSLGKKAFRFAGKRAKGYAENRMQQGKGLGLRKGFNRFRSWRNRRKVPAPGGQE</sequence>
<reference evidence="2 3" key="1">
    <citation type="journal article" date="2019" name="Nat. Ecol. Evol.">
        <title>Megaphylogeny resolves global patterns of mushroom evolution.</title>
        <authorList>
            <person name="Varga T."/>
            <person name="Krizsan K."/>
            <person name="Foldi C."/>
            <person name="Dima B."/>
            <person name="Sanchez-Garcia M."/>
            <person name="Sanchez-Ramirez S."/>
            <person name="Szollosi G.J."/>
            <person name="Szarkandi J.G."/>
            <person name="Papp V."/>
            <person name="Albert L."/>
            <person name="Andreopoulos W."/>
            <person name="Angelini C."/>
            <person name="Antonin V."/>
            <person name="Barry K.W."/>
            <person name="Bougher N.L."/>
            <person name="Buchanan P."/>
            <person name="Buyck B."/>
            <person name="Bense V."/>
            <person name="Catcheside P."/>
            <person name="Chovatia M."/>
            <person name="Cooper J."/>
            <person name="Damon W."/>
            <person name="Desjardin D."/>
            <person name="Finy P."/>
            <person name="Geml J."/>
            <person name="Haridas S."/>
            <person name="Hughes K."/>
            <person name="Justo A."/>
            <person name="Karasinski D."/>
            <person name="Kautmanova I."/>
            <person name="Kiss B."/>
            <person name="Kocsube S."/>
            <person name="Kotiranta H."/>
            <person name="LaButti K.M."/>
            <person name="Lechner B.E."/>
            <person name="Liimatainen K."/>
            <person name="Lipzen A."/>
            <person name="Lukacs Z."/>
            <person name="Mihaltcheva S."/>
            <person name="Morgado L.N."/>
            <person name="Niskanen T."/>
            <person name="Noordeloos M.E."/>
            <person name="Ohm R.A."/>
            <person name="Ortiz-Santana B."/>
            <person name="Ovrebo C."/>
            <person name="Racz N."/>
            <person name="Riley R."/>
            <person name="Savchenko A."/>
            <person name="Shiryaev A."/>
            <person name="Soop K."/>
            <person name="Spirin V."/>
            <person name="Szebenyi C."/>
            <person name="Tomsovsky M."/>
            <person name="Tulloss R.E."/>
            <person name="Uehling J."/>
            <person name="Grigoriev I.V."/>
            <person name="Vagvolgyi C."/>
            <person name="Papp T."/>
            <person name="Martin F.M."/>
            <person name="Miettinen O."/>
            <person name="Hibbett D.S."/>
            <person name="Nagy L.G."/>
        </authorList>
    </citation>
    <scope>NUCLEOTIDE SEQUENCE [LARGE SCALE GENOMIC DNA]</scope>
    <source>
        <strain evidence="2 3">CBS 121175</strain>
    </source>
</reference>
<protein>
    <submittedName>
        <fullName evidence="2">Uncharacterized protein</fullName>
    </submittedName>
</protein>
<keyword evidence="3" id="KW-1185">Reference proteome</keyword>
<dbReference type="Proteomes" id="UP000307440">
    <property type="component" value="Unassembled WGS sequence"/>
</dbReference>